<dbReference type="AlphaFoldDB" id="A0A7I2V2Y0"/>
<evidence type="ECO:0000256" key="1">
    <source>
        <dbReference type="SAM" id="MobiDB-lite"/>
    </source>
</evidence>
<keyword evidence="4 5" id="KW-1267">Proteomics identification</keyword>
<dbReference type="EMBL" id="AC078856">
    <property type="status" value="NOT_ANNOTATED_CDS"/>
    <property type="molecule type" value="Genomic_DNA"/>
</dbReference>
<evidence type="ECO:0007829" key="4">
    <source>
        <dbReference type="PeptideAtlas" id="A0A7I2V2Y0"/>
    </source>
</evidence>
<organism evidence="2 3">
    <name type="scientific">Homo sapiens</name>
    <name type="common">Human</name>
    <dbReference type="NCBI Taxonomy" id="9606"/>
    <lineage>
        <taxon>Eukaryota</taxon>
        <taxon>Metazoa</taxon>
        <taxon>Chordata</taxon>
        <taxon>Craniata</taxon>
        <taxon>Vertebrata</taxon>
        <taxon>Euteleostomi</taxon>
        <taxon>Mammalia</taxon>
        <taxon>Eutheria</taxon>
        <taxon>Euarchontoglires</taxon>
        <taxon>Primates</taxon>
        <taxon>Haplorrhini</taxon>
        <taxon>Catarrhini</taxon>
        <taxon>Hominidae</taxon>
        <taxon>Homo</taxon>
    </lineage>
</organism>
<evidence type="ECO:0000313" key="3">
    <source>
        <dbReference type="Proteomes" id="UP000005640"/>
    </source>
</evidence>
<proteinExistence type="evidence at protein level"/>
<dbReference type="OpenTargets" id="ENSG00000082701"/>
<reference evidence="2 3" key="3">
    <citation type="journal article" date="2006" name="Nature">
        <title>The DNA sequence, annotation and analysis of human chromosome 3.</title>
        <authorList>
            <person name="Muzny D.M."/>
            <person name="Scherer S.E."/>
            <person name="Kaul R."/>
            <person name="Wang J."/>
            <person name="Yu J."/>
            <person name="Sudbrak R."/>
            <person name="Buhay C.J."/>
            <person name="Chen R."/>
            <person name="Cree A."/>
            <person name="Ding Y."/>
            <person name="Dugan-Rocha S."/>
            <person name="Gill R."/>
            <person name="Gunaratne P."/>
            <person name="Harris R.A."/>
            <person name="Hawes A.C."/>
            <person name="Hernandez J."/>
            <person name="Hodgson A.V."/>
            <person name="Hume J."/>
            <person name="Jackson A."/>
            <person name="Khan Z.M."/>
            <person name="Kovar-Smith C."/>
            <person name="Lewis L.R."/>
            <person name="Lozado R.J."/>
            <person name="Metzker M.L."/>
            <person name="Milosavljevic A."/>
            <person name="Miner G.R."/>
            <person name="Morgan M.B."/>
            <person name="Nazareth L.V."/>
            <person name="Scott G."/>
            <person name="Sodergren E."/>
            <person name="Song X.Z."/>
            <person name="Steffen D."/>
            <person name="Wei S."/>
            <person name="Wheeler D.A."/>
            <person name="Wright M.W."/>
            <person name="Worley K.C."/>
            <person name="Yuan Y."/>
            <person name="Zhang Z."/>
            <person name="Adams C.Q."/>
            <person name="Ansari-Lari M.A."/>
            <person name="Ayele M."/>
            <person name="Brown M.J."/>
            <person name="Chen G."/>
            <person name="Chen Z."/>
            <person name="Clendenning J."/>
            <person name="Clerc-Blankenburg K.P."/>
            <person name="Chen R."/>
            <person name="Chen Z."/>
            <person name="Davis C."/>
            <person name="Delgado O."/>
            <person name="Dinh H.H."/>
            <person name="Dong W."/>
            <person name="Draper H."/>
            <person name="Ernst S."/>
            <person name="Fu G."/>
            <person name="Gonzalez-Garay M.L."/>
            <person name="Garcia D.K."/>
            <person name="Gillett W."/>
            <person name="Gu J."/>
            <person name="Hao B."/>
            <person name="Haugen E."/>
            <person name="Havlak P."/>
            <person name="He X."/>
            <person name="Hennig S."/>
            <person name="Hu S."/>
            <person name="Huang W."/>
            <person name="Jackson L.R."/>
            <person name="Jacob L.S."/>
            <person name="Kelly S.H."/>
            <person name="Kube M."/>
            <person name="Levy R."/>
            <person name="Li Z."/>
            <person name="Liu B."/>
            <person name="Liu J."/>
            <person name="Liu W."/>
            <person name="Lu J."/>
            <person name="Maheshwari M."/>
            <person name="Nguyen B.V."/>
            <person name="Okwuonu G.O."/>
            <person name="Palmeiri A."/>
            <person name="Pasternak S."/>
            <person name="Perez L.M."/>
            <person name="Phelps K.A."/>
            <person name="Plopper F.J."/>
            <person name="Qiang B."/>
            <person name="Raymond C."/>
            <person name="Rodriguez R."/>
            <person name="Saenphimmachak C."/>
            <person name="Santibanez J."/>
            <person name="Shen H."/>
            <person name="Shen Y."/>
            <person name="Subramanian S."/>
            <person name="Tabor P.E."/>
            <person name="Verduzco D."/>
            <person name="Waldron L."/>
            <person name="Wang J."/>
            <person name="Wang J."/>
            <person name="Wang Q."/>
            <person name="Williams G.A."/>
            <person name="Wong G.K."/>
            <person name="Yao Z."/>
            <person name="Zhang J."/>
            <person name="Zhang X."/>
            <person name="Zhao G."/>
            <person name="Zhou J."/>
            <person name="Zhou Y."/>
            <person name="Nelson D."/>
            <person name="Lehrach H."/>
            <person name="Reinhardt R."/>
            <person name="Naylor S.L."/>
            <person name="Yang H."/>
            <person name="Olson M."/>
            <person name="Weinstock G."/>
            <person name="Gibbs R.A."/>
        </authorList>
    </citation>
    <scope>NUCLEOTIDE SEQUENCE [LARGE SCALE GENOMIC DNA]</scope>
</reference>
<keyword evidence="3" id="KW-1185">Reference proteome</keyword>
<evidence type="ECO:0000313" key="2">
    <source>
        <dbReference type="Ensembl" id="ENSP00000503177.1"/>
    </source>
</evidence>
<feature type="region of interest" description="Disordered" evidence="1">
    <location>
        <begin position="1"/>
        <end position="59"/>
    </location>
</feature>
<reference evidence="2 3" key="2">
    <citation type="journal article" date="2004" name="Nature">
        <title>Finishing the euchromatic sequence of the human genome.</title>
        <authorList>
            <consortium name="International Human Genome Sequencing Consortium"/>
        </authorList>
    </citation>
    <scope>NUCLEOTIDE SEQUENCE [LARGE SCALE GENOMIC DNA]</scope>
</reference>
<evidence type="ECO:0007829" key="5">
    <source>
        <dbReference type="ProteomicsDB" id="A0A7I2V2Y0"/>
    </source>
</evidence>
<reference evidence="2" key="5">
    <citation type="submission" date="2025-09" db="UniProtKB">
        <authorList>
            <consortium name="Ensembl"/>
        </authorList>
    </citation>
    <scope>IDENTIFICATION</scope>
</reference>
<dbReference type="Ensembl" id="ENST00000677128.1">
    <property type="protein sequence ID" value="ENSP00000503177.1"/>
    <property type="gene ID" value="ENSG00000082701.18"/>
</dbReference>
<reference evidence="2 3" key="1">
    <citation type="journal article" date="2001" name="Nature">
        <title>Initial sequencing and analysis of the human genome.</title>
        <authorList>
            <consortium name="International Human Genome Sequencing Consortium"/>
            <person name="Lander E.S."/>
            <person name="Linton L.M."/>
            <person name="Birren B."/>
            <person name="Nusbaum C."/>
            <person name="Zody M.C."/>
            <person name="Baldwin J."/>
            <person name="Devon K."/>
            <person name="Dewar K."/>
            <person name="Doyle M."/>
            <person name="FitzHugh W."/>
            <person name="Funke R."/>
            <person name="Gage D."/>
            <person name="Harris K."/>
            <person name="Heaford A."/>
            <person name="Howland J."/>
            <person name="Kann L."/>
            <person name="Lehoczky J."/>
            <person name="LeVine R."/>
            <person name="McEwan P."/>
            <person name="McKernan K."/>
            <person name="Meldrim J."/>
            <person name="Mesirov J.P."/>
            <person name="Miranda C."/>
            <person name="Morris W."/>
            <person name="Naylor J."/>
            <person name="Raymond C."/>
            <person name="Rosetti M."/>
            <person name="Santos R."/>
            <person name="Sheridan A."/>
            <person name="Sougnez C."/>
            <person name="Stange-Thomann N."/>
            <person name="Stojanovic N."/>
            <person name="Subramanian A."/>
            <person name="Wyman D."/>
            <person name="Rogers J."/>
            <person name="Sulston J."/>
            <person name="Ainscough R."/>
            <person name="Beck S."/>
            <person name="Bentley D."/>
            <person name="Burton J."/>
            <person name="Clee C."/>
            <person name="Carter N."/>
            <person name="Coulson A."/>
            <person name="Deadman R."/>
            <person name="Deloukas P."/>
            <person name="Dunham A."/>
            <person name="Dunham I."/>
            <person name="Durbin R."/>
            <person name="French L."/>
            <person name="Grafham D."/>
            <person name="Gregory S."/>
            <person name="Hubbard T."/>
            <person name="Humphray S."/>
            <person name="Hunt A."/>
            <person name="Jones M."/>
            <person name="Lloyd C."/>
            <person name="McMurray A."/>
            <person name="Matthews L."/>
            <person name="Mercer S."/>
            <person name="Milne S."/>
            <person name="Mullikin J.C."/>
            <person name="Mungall A."/>
            <person name="Plumb R."/>
            <person name="Ross M."/>
            <person name="Shownkeen R."/>
            <person name="Sims S."/>
            <person name="Waterston R.H."/>
            <person name="Wilson R.K."/>
            <person name="Hillier L.W."/>
            <person name="McPherson J.D."/>
            <person name="Marra M.A."/>
            <person name="Mardis E.R."/>
            <person name="Fulton L.A."/>
            <person name="Chinwalla A.T."/>
            <person name="Pepin K.H."/>
            <person name="Gish W.R."/>
            <person name="Chissoe S.L."/>
            <person name="Wendl M.C."/>
            <person name="Delehaunty K.D."/>
            <person name="Miner T.L."/>
            <person name="Delehaunty A."/>
            <person name="Kramer J.B."/>
            <person name="Cook L.L."/>
            <person name="Fulton R.S."/>
            <person name="Johnson D.L."/>
            <person name="Minx P.J."/>
            <person name="Clifton S.W."/>
            <person name="Hawkins T."/>
            <person name="Branscomb E."/>
            <person name="Predki P."/>
            <person name="Richardson P."/>
            <person name="Wenning S."/>
            <person name="Slezak T."/>
            <person name="Doggett N."/>
            <person name="Cheng J.F."/>
            <person name="Olsen A."/>
            <person name="Lucas S."/>
            <person name="Elkin C."/>
            <person name="Uberbacher E."/>
            <person name="Frazier M."/>
            <person name="Gibbs R.A."/>
            <person name="Muzny D.M."/>
            <person name="Scherer S.E."/>
            <person name="Bouck J.B."/>
            <person name="Sodergren E.J."/>
            <person name="Worley K.C."/>
            <person name="Rives C.M."/>
            <person name="Gorrell J.H."/>
            <person name="Metzker M.L."/>
            <person name="Naylor S.L."/>
            <person name="Kucherlapati R.S."/>
            <person name="Nelson D.L."/>
            <person name="Weinstock G.M."/>
            <person name="Sakaki Y."/>
            <person name="Fujiyama A."/>
            <person name="Hattori M."/>
            <person name="Yada T."/>
            <person name="Toyoda A."/>
            <person name="Itoh T."/>
            <person name="Kawagoe C."/>
            <person name="Watanabe H."/>
            <person name="Totoki Y."/>
            <person name="Taylor T."/>
            <person name="Weissenbach J."/>
            <person name="Heilig R."/>
            <person name="Saurin W."/>
            <person name="Artiguenave F."/>
            <person name="Brottier P."/>
            <person name="Bruls T."/>
            <person name="Pelletier E."/>
            <person name="Robert C."/>
            <person name="Wincker P."/>
            <person name="Smith D.R."/>
            <person name="Doucette-Stamm L."/>
            <person name="Rubenfield M."/>
            <person name="Weinstock K."/>
            <person name="Lee H.M."/>
            <person name="Dubois J."/>
            <person name="Rosenthal A."/>
            <person name="Platzer M."/>
            <person name="Nyakatura G."/>
            <person name="Taudien S."/>
            <person name="Rump A."/>
            <person name="Yang H."/>
            <person name="Yu J."/>
            <person name="Wang J."/>
            <person name="Huang G."/>
            <person name="Gu J."/>
            <person name="Hood L."/>
            <person name="Rowen L."/>
            <person name="Madan A."/>
            <person name="Qin S."/>
            <person name="Davis R.W."/>
            <person name="Federspiel N.A."/>
            <person name="Abola A.P."/>
            <person name="Proctor M.J."/>
            <person name="Myers R.M."/>
            <person name="Schmutz J."/>
            <person name="Dickson M."/>
            <person name="Grimwood J."/>
            <person name="Cox D.R."/>
            <person name="Olson M.V."/>
            <person name="Kaul R."/>
            <person name="Raymond C."/>
            <person name="Shimizu N."/>
            <person name="Kawasaki K."/>
            <person name="Minoshima S."/>
            <person name="Evans G.A."/>
            <person name="Athanasiou M."/>
            <person name="Schultz R."/>
            <person name="Roe B.A."/>
            <person name="Chen F."/>
            <person name="Pan H."/>
            <person name="Ramser J."/>
            <person name="Lehrach H."/>
            <person name="Reinhardt R."/>
            <person name="McCombie W.R."/>
            <person name="de la Bastide M."/>
            <person name="Dedhia N."/>
            <person name="Blocker H."/>
            <person name="Hornischer K."/>
            <person name="Nordsiek G."/>
            <person name="Agarwala R."/>
            <person name="Aravind L."/>
            <person name="Bailey J.A."/>
            <person name="Bateman A."/>
            <person name="Batzoglou S."/>
            <person name="Birney E."/>
            <person name="Bork P."/>
            <person name="Brown D.G."/>
            <person name="Burge C.B."/>
            <person name="Cerutti L."/>
            <person name="Chen H.C."/>
            <person name="Church D."/>
            <person name="Clamp M."/>
            <person name="Copley R.R."/>
            <person name="Doerks T."/>
            <person name="Eddy S.R."/>
            <person name="Eichler E.E."/>
            <person name="Furey T.S."/>
            <person name="Galagan J."/>
            <person name="Gilbert J.G."/>
            <person name="Harmon C."/>
            <person name="Hayashizaki Y."/>
            <person name="Haussler D."/>
            <person name="Hermjakob H."/>
            <person name="Hokamp K."/>
            <person name="Jang W."/>
            <person name="Johnson L.S."/>
            <person name="Jones T.A."/>
            <person name="Kasif S."/>
            <person name="Kaspryzk A."/>
            <person name="Kennedy S."/>
            <person name="Kent W.J."/>
            <person name="Kitts P."/>
            <person name="Koonin E.V."/>
            <person name="Korf I."/>
            <person name="Kulp D."/>
            <person name="Lancet D."/>
            <person name="Lowe T.M."/>
            <person name="McLysaght A."/>
            <person name="Mikkelsen T."/>
            <person name="Moran J.V."/>
            <person name="Mulder N."/>
            <person name="Pollara V.J."/>
            <person name="Ponting C.P."/>
            <person name="Schuler G."/>
            <person name="Schultz J."/>
            <person name="Slater G."/>
            <person name="Smit A.F."/>
            <person name="Stupka E."/>
            <person name="Szustakowski J."/>
            <person name="Thierry-Mieg D."/>
            <person name="Thierry-Mieg J."/>
            <person name="Wagner L."/>
            <person name="Wallis J."/>
            <person name="Wheeler R."/>
            <person name="Williams A."/>
            <person name="Wolf Y.I."/>
            <person name="Wolfe K.H."/>
            <person name="Yang S.P."/>
            <person name="Yeh R.F."/>
            <person name="Collins F."/>
            <person name="Guyer M.S."/>
            <person name="Peterson J."/>
            <person name="Felsenfeld A."/>
            <person name="Wetterstrand K.A."/>
            <person name="Patrinos A."/>
            <person name="Morgan M.J."/>
            <person name="de Jong P."/>
            <person name="Catanese J.J."/>
            <person name="Osoegawa K."/>
            <person name="Shizuya H."/>
            <person name="Choi S."/>
            <person name="Chen Y.J."/>
        </authorList>
    </citation>
    <scope>NUCLEOTIDE SEQUENCE [LARGE SCALE GENOMIC DNA]</scope>
</reference>
<sequence>MSGRPRTTSFAESCKPVQQPSAFGSMKVSSEQGRQQGDNSGGNSWAGSRQATRSQLYRH</sequence>
<dbReference type="EMBL" id="AC092910">
    <property type="status" value="NOT_ANNOTATED_CDS"/>
    <property type="molecule type" value="Genomic_DNA"/>
</dbReference>
<reference evidence="2" key="4">
    <citation type="submission" date="2025-08" db="UniProtKB">
        <authorList>
            <consortium name="Ensembl"/>
        </authorList>
    </citation>
    <scope>IDENTIFICATION</scope>
</reference>
<dbReference type="Proteomes" id="UP000005640">
    <property type="component" value="Chromosome 3"/>
</dbReference>
<name>A0A7I2V2Y0_HUMAN</name>
<dbReference type="EMBL" id="AC069444">
    <property type="status" value="NOT_ANNOTATED_CDS"/>
    <property type="molecule type" value="Genomic_DNA"/>
</dbReference>
<gene>
    <name evidence="2" type="primary">GSK3B</name>
</gene>
<dbReference type="OrthoDB" id="272141at2759"/>
<dbReference type="HGNC" id="HGNC:4617">
    <property type="gene designation" value="GSK3B"/>
</dbReference>
<dbReference type="GeneTree" id="ENSGT00520000055635"/>
<dbReference type="Ensembl" id="ENST00000677128.1">
    <property type="protein sequence ID" value="ENSP00000503177.1"/>
    <property type="gene ID" value="ENSG00000082701.17"/>
</dbReference>
<dbReference type="Bgee" id="ENSG00000082701">
    <property type="expression patterns" value="Expressed in calcaneal tendon and 197 other cell types or tissues"/>
</dbReference>
<protein>
    <submittedName>
        <fullName evidence="2">Glycogen synthase kinase 3 beta</fullName>
    </submittedName>
</protein>
<accession>A0A7I2V2Y0</accession>